<feature type="region of interest" description="Disordered" evidence="1">
    <location>
        <begin position="1"/>
        <end position="114"/>
    </location>
</feature>
<dbReference type="EMBL" id="BJHW01000001">
    <property type="protein sequence ID" value="GDY49792.1"/>
    <property type="molecule type" value="Genomic_DNA"/>
</dbReference>
<dbReference type="AlphaFoldDB" id="A0A4D4KMF1"/>
<gene>
    <name evidence="2" type="ORF">SVIO_004150</name>
</gene>
<evidence type="ECO:0000256" key="1">
    <source>
        <dbReference type="SAM" id="MobiDB-lite"/>
    </source>
</evidence>
<accession>A0A4D4KMF1</accession>
<comment type="caution">
    <text evidence="2">The sequence shown here is derived from an EMBL/GenBank/DDBJ whole genome shotgun (WGS) entry which is preliminary data.</text>
</comment>
<dbReference type="Proteomes" id="UP000301309">
    <property type="component" value="Unassembled WGS sequence"/>
</dbReference>
<organism evidence="2 3">
    <name type="scientific">Streptomyces violaceusniger</name>
    <dbReference type="NCBI Taxonomy" id="68280"/>
    <lineage>
        <taxon>Bacteria</taxon>
        <taxon>Bacillati</taxon>
        <taxon>Actinomycetota</taxon>
        <taxon>Actinomycetes</taxon>
        <taxon>Kitasatosporales</taxon>
        <taxon>Streptomycetaceae</taxon>
        <taxon>Streptomyces</taxon>
        <taxon>Streptomyces violaceusniger group</taxon>
    </lineage>
</organism>
<sequence>MSDEDRCGGGRQAVHEGDQRHGPADLGEAGQGPRTAVRDGGQGDAHREEPAVAGALGQREQRRERGNGHTGCVSAMGRVSRNTPSGNLRRKASAAQPSVAGATPRRESSHRFSHTSAAVLRGTPNEFEARADQRLVIHHHYPDHALRLTFVHAVRPMPPRP</sequence>
<evidence type="ECO:0000313" key="2">
    <source>
        <dbReference type="EMBL" id="GDY49792.1"/>
    </source>
</evidence>
<keyword evidence="3" id="KW-1185">Reference proteome</keyword>
<feature type="compositionally biased region" description="Basic and acidic residues" evidence="1">
    <location>
        <begin position="1"/>
        <end position="23"/>
    </location>
</feature>
<reference evidence="2 3" key="1">
    <citation type="journal article" date="2020" name="Int. J. Syst. Evol. Microbiol.">
        <title>Reclassification of Streptomyces castelarensis and Streptomyces sporoclivatus as later heterotypic synonyms of Streptomyces antimycoticus.</title>
        <authorList>
            <person name="Komaki H."/>
            <person name="Tamura T."/>
        </authorList>
    </citation>
    <scope>NUCLEOTIDE SEQUENCE [LARGE SCALE GENOMIC DNA]</scope>
    <source>
        <strain evidence="2 3">NBRC 13459</strain>
    </source>
</reference>
<protein>
    <submittedName>
        <fullName evidence="2">Uncharacterized protein</fullName>
    </submittedName>
</protein>
<evidence type="ECO:0000313" key="3">
    <source>
        <dbReference type="Proteomes" id="UP000301309"/>
    </source>
</evidence>
<name>A0A4D4KMF1_STRVO</name>
<proteinExistence type="predicted"/>